<dbReference type="EMBL" id="GGEC01062291">
    <property type="protein sequence ID" value="MBX42775.1"/>
    <property type="molecule type" value="Transcribed_RNA"/>
</dbReference>
<accession>A0A2P2NJZ8</accession>
<protein>
    <submittedName>
        <fullName evidence="1">Uncharacterized protein</fullName>
    </submittedName>
</protein>
<dbReference type="AlphaFoldDB" id="A0A2P2NJZ8"/>
<organism evidence="1">
    <name type="scientific">Rhizophora mucronata</name>
    <name type="common">Asiatic mangrove</name>
    <dbReference type="NCBI Taxonomy" id="61149"/>
    <lineage>
        <taxon>Eukaryota</taxon>
        <taxon>Viridiplantae</taxon>
        <taxon>Streptophyta</taxon>
        <taxon>Embryophyta</taxon>
        <taxon>Tracheophyta</taxon>
        <taxon>Spermatophyta</taxon>
        <taxon>Magnoliopsida</taxon>
        <taxon>eudicotyledons</taxon>
        <taxon>Gunneridae</taxon>
        <taxon>Pentapetalae</taxon>
        <taxon>rosids</taxon>
        <taxon>fabids</taxon>
        <taxon>Malpighiales</taxon>
        <taxon>Rhizophoraceae</taxon>
        <taxon>Rhizophora</taxon>
    </lineage>
</organism>
<evidence type="ECO:0000313" key="1">
    <source>
        <dbReference type="EMBL" id="MBX42775.1"/>
    </source>
</evidence>
<name>A0A2P2NJZ8_RHIMU</name>
<sequence>MYSAQGQGKEMARATHVLYTVLCLPLPDAFNALKEQNSRL</sequence>
<reference evidence="1" key="1">
    <citation type="submission" date="2018-02" db="EMBL/GenBank/DDBJ databases">
        <title>Rhizophora mucronata_Transcriptome.</title>
        <authorList>
            <person name="Meera S.P."/>
            <person name="Sreeshan A."/>
            <person name="Augustine A."/>
        </authorList>
    </citation>
    <scope>NUCLEOTIDE SEQUENCE</scope>
    <source>
        <tissue evidence="1">Leaf</tissue>
    </source>
</reference>
<proteinExistence type="predicted"/>